<dbReference type="Proteomes" id="UP001489719">
    <property type="component" value="Unassembled WGS sequence"/>
</dbReference>
<sequence>MPPFMRGHHTRNSSQTSSASASSATTTPPAVYIVKKGGHARSSSNSSLASCDPTSTSSSVGSAGLESRSLHHHRASTMPLVMTSSTATATTVAAGDSGSLKCVSSSTSLHSHSRSSSSSNLVHAGEVIASTGLLRGKKKDFVVLTRNELLRFKTRSKAADMFPSLNSIQRHPSNASSLSSSNTIAESSVPSLPLESTICALDRVTALFEVGPMQIEVSFIDDYSVPRSTILQFATRAETELWLQKLYASIPKRTIAHNISAGTLDSIRAYLRVRRDYYEPAFKAFRIVIQQQHAQPKSSHKGATSSDDLTKIANATTHAILVLGHYAVHILAVDCKPPSMIASAHGELHPQFTPLSSHGIVALVHLAMSPRDSTLYLSFRAALSPVRSLELASCAAKDVIQSLRSSLEHLRPCWTEYPLTMDVPEYVQDEPLVPIPDPTPDLKDGNQSYGMNGFNMTLAAYCVAFGIPNAIDNIAHEVYWDEDNGLVFQLLAPKKSTGLTPTSYGVLELLCVMRALRWNEAFGGISFAGISLASLQDVTDHYAAIELDQTRTANSRRISKFMKILPTLKLELQLLMLCSTALRMLDLSGCVRPPKYGQEISERASGVIDALMHVAKRATSNVDSFVFTNIQIDLYDFDFLVDVASSRAAHLRNIEIAHCGLYERELTLLLQALEVHENTLEGLDISENPGRISVYSLNESLYRFQYMRHLYMRKLLTTSEDLPLLSVDTLSNMRLQRLVLDGTRLRPISVKHLCDYLSTSRSASLVQFSIQSCGLTGSHVGDLLSAMGQSPAKQHPDLTVYVGDNPICTAGFDVFLTSITELGTNVRRLSMPRIEFHKEQYLCDFFTMLASPKCKITHLDLSLLLIPDADASAHACDLLGNVFARNTSLMSFNLTGETSKLQVARIGHGIGRALERLSENSALRELYIEGNELSVDGAMLLAQALTRNRTIRRIHLDDNEVNLQGFTAIVNSIVESGNTVVRFISRPVIDQAKQLRNLRDLCGNLDVEIAVLKQQKRSSSSSDKDGRDRFPELTSKVEARQKAGETVKVLEMEWQRVYERLDKWLKRESDPSSTAGAGEETEDQEKSRKAWERLRGTGRPGRKISAGGRVVK</sequence>
<evidence type="ECO:0000313" key="2">
    <source>
        <dbReference type="Proteomes" id="UP001489719"/>
    </source>
</evidence>
<dbReference type="EMBL" id="MU970037">
    <property type="protein sequence ID" value="KAK9325853.1"/>
    <property type="molecule type" value="Genomic_DNA"/>
</dbReference>
<name>A0ACC3U017_9ASCO</name>
<proteinExistence type="predicted"/>
<reference evidence="2" key="1">
    <citation type="journal article" date="2024" name="Front. Bioeng. Biotechnol.">
        <title>Genome-scale model development and genomic sequencing of the oleaginous clade Lipomyces.</title>
        <authorList>
            <person name="Czajka J.J."/>
            <person name="Han Y."/>
            <person name="Kim J."/>
            <person name="Mondo S.J."/>
            <person name="Hofstad B.A."/>
            <person name="Robles A."/>
            <person name="Haridas S."/>
            <person name="Riley R."/>
            <person name="LaButti K."/>
            <person name="Pangilinan J."/>
            <person name="Andreopoulos W."/>
            <person name="Lipzen A."/>
            <person name="Yan J."/>
            <person name="Wang M."/>
            <person name="Ng V."/>
            <person name="Grigoriev I.V."/>
            <person name="Spatafora J.W."/>
            <person name="Magnuson J.K."/>
            <person name="Baker S.E."/>
            <person name="Pomraning K.R."/>
        </authorList>
    </citation>
    <scope>NUCLEOTIDE SEQUENCE [LARGE SCALE GENOMIC DNA]</scope>
    <source>
        <strain evidence="2">CBS 10300</strain>
    </source>
</reference>
<gene>
    <name evidence="1" type="ORF">V1517DRAFT_268509</name>
</gene>
<protein>
    <submittedName>
        <fullName evidence="1">Uncharacterized protein</fullName>
    </submittedName>
</protein>
<keyword evidence="2" id="KW-1185">Reference proteome</keyword>
<comment type="caution">
    <text evidence="1">The sequence shown here is derived from an EMBL/GenBank/DDBJ whole genome shotgun (WGS) entry which is preliminary data.</text>
</comment>
<evidence type="ECO:0000313" key="1">
    <source>
        <dbReference type="EMBL" id="KAK9325853.1"/>
    </source>
</evidence>
<organism evidence="1 2">
    <name type="scientific">Lipomyces orientalis</name>
    <dbReference type="NCBI Taxonomy" id="1233043"/>
    <lineage>
        <taxon>Eukaryota</taxon>
        <taxon>Fungi</taxon>
        <taxon>Dikarya</taxon>
        <taxon>Ascomycota</taxon>
        <taxon>Saccharomycotina</taxon>
        <taxon>Lipomycetes</taxon>
        <taxon>Lipomycetales</taxon>
        <taxon>Lipomycetaceae</taxon>
        <taxon>Lipomyces</taxon>
    </lineage>
</organism>
<accession>A0ACC3U017</accession>